<accession>A0A4Y2JBF0</accession>
<dbReference type="AlphaFoldDB" id="A0A4Y2JBF0"/>
<dbReference type="Proteomes" id="UP000499080">
    <property type="component" value="Unassembled WGS sequence"/>
</dbReference>
<evidence type="ECO:0000313" key="2">
    <source>
        <dbReference type="Proteomes" id="UP000499080"/>
    </source>
</evidence>
<evidence type="ECO:0000313" key="1">
    <source>
        <dbReference type="EMBL" id="GBM87380.1"/>
    </source>
</evidence>
<protein>
    <submittedName>
        <fullName evidence="1">Uncharacterized protein</fullName>
    </submittedName>
</protein>
<sequence>MQEKVEILMGQDRGCRQGDPICPIPGEECVLFMSLSVWGLALSTKKKTPRLKSPGRALQPHKTFAFFLRLSQHYRDVTSKCANQTDVKAVINFLQCLSTDFATMVS</sequence>
<organism evidence="1 2">
    <name type="scientific">Araneus ventricosus</name>
    <name type="common">Orbweaver spider</name>
    <name type="synonym">Epeira ventricosa</name>
    <dbReference type="NCBI Taxonomy" id="182803"/>
    <lineage>
        <taxon>Eukaryota</taxon>
        <taxon>Metazoa</taxon>
        <taxon>Ecdysozoa</taxon>
        <taxon>Arthropoda</taxon>
        <taxon>Chelicerata</taxon>
        <taxon>Arachnida</taxon>
        <taxon>Araneae</taxon>
        <taxon>Araneomorphae</taxon>
        <taxon>Entelegynae</taxon>
        <taxon>Araneoidea</taxon>
        <taxon>Araneidae</taxon>
        <taxon>Araneus</taxon>
    </lineage>
</organism>
<dbReference type="EMBL" id="BGPR01003378">
    <property type="protein sequence ID" value="GBM87380.1"/>
    <property type="molecule type" value="Genomic_DNA"/>
</dbReference>
<reference evidence="1 2" key="1">
    <citation type="journal article" date="2019" name="Sci. Rep.">
        <title>Orb-weaving spider Araneus ventricosus genome elucidates the spidroin gene catalogue.</title>
        <authorList>
            <person name="Kono N."/>
            <person name="Nakamura H."/>
            <person name="Ohtoshi R."/>
            <person name="Moran D.A.P."/>
            <person name="Shinohara A."/>
            <person name="Yoshida Y."/>
            <person name="Fujiwara M."/>
            <person name="Mori M."/>
            <person name="Tomita M."/>
            <person name="Arakawa K."/>
        </authorList>
    </citation>
    <scope>NUCLEOTIDE SEQUENCE [LARGE SCALE GENOMIC DNA]</scope>
</reference>
<gene>
    <name evidence="1" type="ORF">AVEN_168632_1</name>
</gene>
<comment type="caution">
    <text evidence="1">The sequence shown here is derived from an EMBL/GenBank/DDBJ whole genome shotgun (WGS) entry which is preliminary data.</text>
</comment>
<name>A0A4Y2JBF0_ARAVE</name>
<keyword evidence="2" id="KW-1185">Reference proteome</keyword>
<proteinExistence type="predicted"/>